<dbReference type="InterPro" id="IPR052918">
    <property type="entry name" value="Motility_Chemotaxis_Reg"/>
</dbReference>
<name>A0A2I0QZG7_9FLAO</name>
<keyword evidence="1" id="KW-0732">Signal</keyword>
<feature type="non-terminal residue" evidence="4">
    <location>
        <position position="1087"/>
    </location>
</feature>
<evidence type="ECO:0000259" key="3">
    <source>
        <dbReference type="Pfam" id="PF25778"/>
    </source>
</evidence>
<dbReference type="EMBL" id="PJNI01000026">
    <property type="protein sequence ID" value="PKR79510.1"/>
    <property type="molecule type" value="Genomic_DNA"/>
</dbReference>
<evidence type="ECO:0000259" key="2">
    <source>
        <dbReference type="Pfam" id="PF19081"/>
    </source>
</evidence>
<proteinExistence type="predicted"/>
<dbReference type="Gene3D" id="2.60.40.10">
    <property type="entry name" value="Immunoglobulins"/>
    <property type="match status" value="1"/>
</dbReference>
<dbReference type="InterPro" id="IPR044023">
    <property type="entry name" value="Ig_7"/>
</dbReference>
<evidence type="ECO:0000313" key="4">
    <source>
        <dbReference type="EMBL" id="PKR79510.1"/>
    </source>
</evidence>
<evidence type="ECO:0000256" key="1">
    <source>
        <dbReference type="SAM" id="SignalP"/>
    </source>
</evidence>
<dbReference type="InterPro" id="IPR057708">
    <property type="entry name" value="DUF7948"/>
</dbReference>
<dbReference type="Proteomes" id="UP000236654">
    <property type="component" value="Unassembled WGS sequence"/>
</dbReference>
<dbReference type="Pfam" id="PF25778">
    <property type="entry name" value="DUF7948"/>
    <property type="match status" value="1"/>
</dbReference>
<comment type="caution">
    <text evidence="4">The sequence shown here is derived from an EMBL/GenBank/DDBJ whole genome shotgun (WGS) entry which is preliminary data.</text>
</comment>
<feature type="domain" description="DUF7948" evidence="3">
    <location>
        <begin position="24"/>
        <end position="245"/>
    </location>
</feature>
<protein>
    <recommendedName>
        <fullName evidence="6">Ig-like domain-containing protein</fullName>
    </recommendedName>
</protein>
<feature type="signal peptide" evidence="1">
    <location>
        <begin position="1"/>
        <end position="22"/>
    </location>
</feature>
<dbReference type="PANTHER" id="PTHR35580:SF1">
    <property type="entry name" value="PHYTASE-LIKE DOMAIN-CONTAINING PROTEIN"/>
    <property type="match status" value="1"/>
</dbReference>
<sequence>MKNIILLVLISSFISASNSVFSQFVENKGQVVDHNQNFHPEVKYYHSNNSAGVYFQNDRVVYNFIKVDKVDKNLYSSNQKEYKEALKKREATYYRMDLVFQNANPNIDITTGEQSQGVTHFYLNKRNGIRDVKTFKSIQYNNVYPNIDIIFHTNERGMKYDIVLKEGANIKDIQLKFEGFDVRIEDKKLIIPSQFGDITEEIPLSFINDDHEDKVDVEYIINKDGSVGFELKSDVAYSKLTIDPVLEWATYFNQVVDPTSYGSLDYISNHMDADGNYYSYGQGYSSAGNYPVVDPGGAYTANYNASSDLYIVKFNANRQLVWGTYLGGSGSDYSSWGRPIATNGNTLHIVGEGISTGAPFTNGGGFYQNNNNQSFWARFNRSTGALEHLTSYGKMYNPSISISNTGKVAIIGDTYDWGGIPITNRAGAYNQPVNGGYKDMALLMFNASYNITWGTYLGGPSSQEGFTCAFDSNENLYFAGVTGWFGGTTNPSTPANEKLVTLSGAYNQNVYGGGSDATFGKFSSSGQLVWHSLYGGNGGDARIGAMGSPAIVTISPTTDELILAFNTTSTNLPVQNLSGAYNKGLPSDPDFGDGGSFWNYAGYIAKFSTAGVRNWATYFYGDTNESGTIIQNIIFGGCNKFYVGAAGSANTLTGASSGYNLLNSTTGSRNGYITMLDASNFSFEWDSYLNSDHAIDCYVAANINQPRFFATSPIYYENIPVVDPGGGAFFDGNSWDPTKGTLGIFQFHPSLPPDLTDQSICAGESVTLTASAGMGAPYNWYSSPTGGSSINTGATYTVSPTSTTTYYVSSGTGMCASPRSPITVNVTPAPTAPVISSNSPICVGGTLNLTSNTISGATYNWTGPNSYSSSAEDPTRSPVTAAMAGTYNSYVVVAGCTSAVASTNVSINIPSVAPTSITGASTICSGASTTLTLSGGTAGTGANAQWFSGSCGGTSVGTGSSITVSPTSTTTYYVRYSGTCNTTSCASQTVTVTAPPNAGTLSGNQNVCEGSTTTFSSSVSGGTWSSSNTATATVNSSGVVTGQAAGTTTITYTVAGTGGCADATATRTVTVTAPPNAGTLSGNQNVC</sequence>
<dbReference type="InterPro" id="IPR013783">
    <property type="entry name" value="Ig-like_fold"/>
</dbReference>
<keyword evidence="5" id="KW-1185">Reference proteome</keyword>
<dbReference type="Pfam" id="PF19081">
    <property type="entry name" value="Ig_7"/>
    <property type="match status" value="2"/>
</dbReference>
<evidence type="ECO:0000313" key="5">
    <source>
        <dbReference type="Proteomes" id="UP000236654"/>
    </source>
</evidence>
<dbReference type="OrthoDB" id="1652165at2"/>
<dbReference type="SUPFAM" id="SSF49373">
    <property type="entry name" value="Invasin/intimin cell-adhesion fragments"/>
    <property type="match status" value="1"/>
</dbReference>
<dbReference type="InterPro" id="IPR008964">
    <property type="entry name" value="Invasin/intimin_cell_adhesion"/>
</dbReference>
<feature type="domain" description="Ig-like" evidence="2">
    <location>
        <begin position="756"/>
        <end position="828"/>
    </location>
</feature>
<gene>
    <name evidence="4" type="ORF">CW751_14685</name>
</gene>
<organism evidence="4 5">
    <name type="scientific">Brumimicrobium salinarum</name>
    <dbReference type="NCBI Taxonomy" id="2058658"/>
    <lineage>
        <taxon>Bacteria</taxon>
        <taxon>Pseudomonadati</taxon>
        <taxon>Bacteroidota</taxon>
        <taxon>Flavobacteriia</taxon>
        <taxon>Flavobacteriales</taxon>
        <taxon>Crocinitomicaceae</taxon>
        <taxon>Brumimicrobium</taxon>
    </lineage>
</organism>
<feature type="domain" description="Ig-like" evidence="2">
    <location>
        <begin position="913"/>
        <end position="993"/>
    </location>
</feature>
<reference evidence="4 5" key="1">
    <citation type="submission" date="2017-12" db="EMBL/GenBank/DDBJ databases">
        <title>The draft genome sequence of Brumimicrobium saltpan LHR20.</title>
        <authorList>
            <person name="Do Z.-J."/>
            <person name="Luo H.-R."/>
        </authorList>
    </citation>
    <scope>NUCLEOTIDE SEQUENCE [LARGE SCALE GENOMIC DNA]</scope>
    <source>
        <strain evidence="4 5">LHR20</strain>
    </source>
</reference>
<dbReference type="PANTHER" id="PTHR35580">
    <property type="entry name" value="CELL SURFACE GLYCOPROTEIN (S-LAYER PROTEIN)-LIKE PROTEIN"/>
    <property type="match status" value="1"/>
</dbReference>
<evidence type="ECO:0008006" key="6">
    <source>
        <dbReference type="Google" id="ProtNLM"/>
    </source>
</evidence>
<dbReference type="AlphaFoldDB" id="A0A2I0QZG7"/>
<dbReference type="Gene3D" id="2.60.40.1080">
    <property type="match status" value="1"/>
</dbReference>
<dbReference type="RefSeq" id="WP_133122243.1">
    <property type="nucleotide sequence ID" value="NZ_PJNI01000026.1"/>
</dbReference>
<feature type="chain" id="PRO_5014113921" description="Ig-like domain-containing protein" evidence="1">
    <location>
        <begin position="23"/>
        <end position="1087"/>
    </location>
</feature>
<accession>A0A2I0QZG7</accession>